<reference evidence="2" key="1">
    <citation type="submission" date="2021-01" db="EMBL/GenBank/DDBJ databases">
        <authorList>
            <consortium name="Genoscope - CEA"/>
            <person name="William W."/>
        </authorList>
    </citation>
    <scope>NUCLEOTIDE SEQUENCE</scope>
</reference>
<comment type="caution">
    <text evidence="2">The sequence shown here is derived from an EMBL/GenBank/DDBJ whole genome shotgun (WGS) entry which is preliminary data.</text>
</comment>
<organism evidence="2 3">
    <name type="scientific">Paramecium sonneborni</name>
    <dbReference type="NCBI Taxonomy" id="65129"/>
    <lineage>
        <taxon>Eukaryota</taxon>
        <taxon>Sar</taxon>
        <taxon>Alveolata</taxon>
        <taxon>Ciliophora</taxon>
        <taxon>Intramacronucleata</taxon>
        <taxon>Oligohymenophorea</taxon>
        <taxon>Peniculida</taxon>
        <taxon>Parameciidae</taxon>
        <taxon>Paramecium</taxon>
    </lineage>
</organism>
<feature type="domain" description="Protein kinase" evidence="1">
    <location>
        <begin position="18"/>
        <end position="274"/>
    </location>
</feature>
<evidence type="ECO:0000313" key="2">
    <source>
        <dbReference type="EMBL" id="CAD8100314.1"/>
    </source>
</evidence>
<dbReference type="GO" id="GO:0005524">
    <property type="term" value="F:ATP binding"/>
    <property type="evidence" value="ECO:0007669"/>
    <property type="project" value="InterPro"/>
</dbReference>
<gene>
    <name evidence="2" type="ORF">PSON_ATCC_30995.1.T0730184</name>
</gene>
<dbReference type="AlphaFoldDB" id="A0A8S1PBP6"/>
<dbReference type="PANTHER" id="PTHR24361">
    <property type="entry name" value="MITOGEN-ACTIVATED KINASE KINASE KINASE"/>
    <property type="match status" value="1"/>
</dbReference>
<evidence type="ECO:0000259" key="1">
    <source>
        <dbReference type="PROSITE" id="PS50011"/>
    </source>
</evidence>
<evidence type="ECO:0000313" key="3">
    <source>
        <dbReference type="Proteomes" id="UP000692954"/>
    </source>
</evidence>
<dbReference type="InterPro" id="IPR000719">
    <property type="entry name" value="Prot_kinase_dom"/>
</dbReference>
<dbReference type="Proteomes" id="UP000692954">
    <property type="component" value="Unassembled WGS sequence"/>
</dbReference>
<dbReference type="GO" id="GO:0004674">
    <property type="term" value="F:protein serine/threonine kinase activity"/>
    <property type="evidence" value="ECO:0007669"/>
    <property type="project" value="TreeGrafter"/>
</dbReference>
<dbReference type="CDD" id="cd00180">
    <property type="entry name" value="PKc"/>
    <property type="match status" value="1"/>
</dbReference>
<accession>A0A8S1PBP6</accession>
<protein>
    <recommendedName>
        <fullName evidence="1">Protein kinase domain-containing protein</fullName>
    </recommendedName>
</protein>
<sequence>MTTKQSPTIIEEGYAITNEQIKDLGIYYLGYINYGTPQEIKCAVKVIDLNEEQLSAQREKEVLLKVNHRNIAQTYKIIEQNNKMYIFKEYEEQITLKSIFQRLLKATINEMDILNLAVQLIHCLNYMESLQLTNRDLNPANILYNRERVYKIFDFGSSRVLDDNQIFQSMAVGGNEFFMSPQMLGIDETPEIDYYKSDIWSLGMILYYFGENTFPWRKSIQDHQLDEEIVKMSTRKLQFQKIKSIQLQNLIAKMLTYDQGDRASSKQLLEDPLIQDKISESNPQLRKLEFLTDQFQKLKSLQELDETYEEIAFNYLIRFFTQNKSLVREQSQIYSFYKQLLDYQMFNKKELLQNFKLQYKTKILIKNFVNEYKKYSTLTDRQNQELVILLKIVECEQIQTDNLQELIRYAENKYLSV</sequence>
<dbReference type="GO" id="GO:0005737">
    <property type="term" value="C:cytoplasm"/>
    <property type="evidence" value="ECO:0007669"/>
    <property type="project" value="TreeGrafter"/>
</dbReference>
<dbReference type="EMBL" id="CAJJDN010000073">
    <property type="protein sequence ID" value="CAD8100314.1"/>
    <property type="molecule type" value="Genomic_DNA"/>
</dbReference>
<dbReference type="Pfam" id="PF00069">
    <property type="entry name" value="Pkinase"/>
    <property type="match status" value="1"/>
</dbReference>
<name>A0A8S1PBP6_9CILI</name>
<keyword evidence="3" id="KW-1185">Reference proteome</keyword>
<dbReference type="InterPro" id="IPR053235">
    <property type="entry name" value="Ser_Thr_kinase"/>
</dbReference>
<proteinExistence type="predicted"/>
<dbReference type="OrthoDB" id="1405469at2759"/>
<dbReference type="PROSITE" id="PS50011">
    <property type="entry name" value="PROTEIN_KINASE_DOM"/>
    <property type="match status" value="1"/>
</dbReference>